<keyword evidence="3" id="KW-0812">Transmembrane</keyword>
<reference evidence="9" key="1">
    <citation type="submission" date="2014-08" db="EMBL/GenBank/DDBJ databases">
        <authorList>
            <person name="Sharma Rahul"/>
            <person name="Thines Marco"/>
        </authorList>
    </citation>
    <scope>NUCLEOTIDE SEQUENCE</scope>
</reference>
<dbReference type="InterPro" id="IPR003593">
    <property type="entry name" value="AAA+_ATPase"/>
</dbReference>
<dbReference type="GO" id="GO:0140359">
    <property type="term" value="F:ABC-type transporter activity"/>
    <property type="evidence" value="ECO:0007669"/>
    <property type="project" value="InterPro"/>
</dbReference>
<evidence type="ECO:0000259" key="8">
    <source>
        <dbReference type="PROSITE" id="PS50893"/>
    </source>
</evidence>
<dbReference type="Pfam" id="PF00005">
    <property type="entry name" value="ABC_tran"/>
    <property type="match status" value="1"/>
</dbReference>
<keyword evidence="4" id="KW-0547">Nucleotide-binding</keyword>
<dbReference type="GO" id="GO:0042760">
    <property type="term" value="P:very long-chain fatty acid catabolic process"/>
    <property type="evidence" value="ECO:0007669"/>
    <property type="project" value="TreeGrafter"/>
</dbReference>
<dbReference type="Gene3D" id="3.40.50.300">
    <property type="entry name" value="P-loop containing nucleotide triphosphate hydrolases"/>
    <property type="match status" value="1"/>
</dbReference>
<dbReference type="GO" id="GO:0007031">
    <property type="term" value="P:peroxisome organization"/>
    <property type="evidence" value="ECO:0007669"/>
    <property type="project" value="TreeGrafter"/>
</dbReference>
<keyword evidence="6" id="KW-1133">Transmembrane helix</keyword>
<proteinExistence type="inferred from homology"/>
<dbReference type="GO" id="GO:0005324">
    <property type="term" value="F:long-chain fatty acid transmembrane transporter activity"/>
    <property type="evidence" value="ECO:0007669"/>
    <property type="project" value="TreeGrafter"/>
</dbReference>
<sequence>MSTATEIQRFSKAYISHRPTIQKALTASFVIYACSSFWKSAIRPSSTVRLGGKKERSHGKVGSKPRVEVDALFYSKLRTLLRIVIPSWKSREAGLLAIHSAFLVFRTLLSLYVADLDGRIVSSLVRAQSGLFLKNLAKWILIAIPATYANSMLEYLQSKLEITYRTKLTQKVLGMYLGEEDGSYEQVFYKLSNLDDRIRNPDQLITQDIQNFSHHLASLYSSIAKPILDVILFNYQLSRNVGAEGMVILTLLIQGSGALLKAITPAFGQFTALTARLEGELRFTHSRLISHAEEIALLQGEEIEKSTIERSYYALIKHMNEVVRIKGGHLMVEEGIVKWLWGSFGLLVCAIPVFIPLPGITASDLGSRTESFVTNRRLLLSSSDAVGRVMYSYKELAELSGYTARVSDLFSTIEDVAQGKYEKKLVSSASTERNAKVLQGVGNVIESEEIEFDKVPIVSPNGDILVKEMSFVVKRGKHLLIVGPNGCGKSSMFRILGGLWPVLGGTVHKPPGRDFTYIPQRPYLSLGTLRDQIIYPDTLEKMASRGKTDDDLRDCLQAVDLNTLVDREGGWETQKDWANALSGGDKQRIAAARLFYHSPKYAILDECTSGVTLDVEKKIYDHATALGITMLNGQGGYVFAPLDAGARLALQDEKQALEQKLLEVPKLTDRLEQLLAVAKERGLDI</sequence>
<evidence type="ECO:0000256" key="3">
    <source>
        <dbReference type="ARBA" id="ARBA00022692"/>
    </source>
</evidence>
<dbReference type="InterPro" id="IPR036640">
    <property type="entry name" value="ABC1_TM_sf"/>
</dbReference>
<dbReference type="GO" id="GO:0005524">
    <property type="term" value="F:ATP binding"/>
    <property type="evidence" value="ECO:0007669"/>
    <property type="project" value="UniProtKB-KW"/>
</dbReference>
<evidence type="ECO:0000256" key="2">
    <source>
        <dbReference type="ARBA" id="ARBA00022448"/>
    </source>
</evidence>
<dbReference type="SMART" id="SM00382">
    <property type="entry name" value="AAA"/>
    <property type="match status" value="1"/>
</dbReference>
<evidence type="ECO:0000256" key="1">
    <source>
        <dbReference type="ARBA" id="ARBA00008575"/>
    </source>
</evidence>
<dbReference type="GO" id="GO:0005778">
    <property type="term" value="C:peroxisomal membrane"/>
    <property type="evidence" value="ECO:0007669"/>
    <property type="project" value="TreeGrafter"/>
</dbReference>
<dbReference type="InterPro" id="IPR027417">
    <property type="entry name" value="P-loop_NTPase"/>
</dbReference>
<accession>A0A0F7SQP6</accession>
<keyword evidence="7" id="KW-0472">Membrane</keyword>
<dbReference type="PANTHER" id="PTHR11384">
    <property type="entry name" value="ATP-BINDING CASSETTE, SUB-FAMILY D MEMBER"/>
    <property type="match status" value="1"/>
</dbReference>
<keyword evidence="2" id="KW-0813">Transport</keyword>
<dbReference type="GO" id="GO:0006635">
    <property type="term" value="P:fatty acid beta-oxidation"/>
    <property type="evidence" value="ECO:0007669"/>
    <property type="project" value="TreeGrafter"/>
</dbReference>
<dbReference type="Pfam" id="PF06472">
    <property type="entry name" value="ABC_membrane_2"/>
    <property type="match status" value="1"/>
</dbReference>
<dbReference type="AlphaFoldDB" id="A0A0F7SQP6"/>
<keyword evidence="5" id="KW-0067">ATP-binding</keyword>
<dbReference type="Gene3D" id="1.20.1560.10">
    <property type="entry name" value="ABC transporter type 1, transmembrane domain"/>
    <property type="match status" value="1"/>
</dbReference>
<evidence type="ECO:0000256" key="7">
    <source>
        <dbReference type="ARBA" id="ARBA00023136"/>
    </source>
</evidence>
<evidence type="ECO:0000256" key="5">
    <source>
        <dbReference type="ARBA" id="ARBA00022840"/>
    </source>
</evidence>
<protein>
    <submittedName>
        <fullName evidence="9">Adrenoleukodystrophy protein</fullName>
    </submittedName>
</protein>
<feature type="domain" description="ABC transporter" evidence="8">
    <location>
        <begin position="450"/>
        <end position="677"/>
    </location>
</feature>
<name>A0A0F7SQP6_PHARH</name>
<evidence type="ECO:0000256" key="4">
    <source>
        <dbReference type="ARBA" id="ARBA00022741"/>
    </source>
</evidence>
<dbReference type="GO" id="GO:0016887">
    <property type="term" value="F:ATP hydrolysis activity"/>
    <property type="evidence" value="ECO:0007669"/>
    <property type="project" value="InterPro"/>
</dbReference>
<dbReference type="EMBL" id="LN483166">
    <property type="protein sequence ID" value="CED84542.1"/>
    <property type="molecule type" value="Genomic_DNA"/>
</dbReference>
<dbReference type="PANTHER" id="PTHR11384:SF69">
    <property type="entry name" value="PEROXISOMAL LONG-CHAIN FATTY ACID IMPORT PROTEIN 1"/>
    <property type="match status" value="1"/>
</dbReference>
<organism evidence="9">
    <name type="scientific">Phaffia rhodozyma</name>
    <name type="common">Yeast</name>
    <name type="synonym">Xanthophyllomyces dendrorhous</name>
    <dbReference type="NCBI Taxonomy" id="264483"/>
    <lineage>
        <taxon>Eukaryota</taxon>
        <taxon>Fungi</taxon>
        <taxon>Dikarya</taxon>
        <taxon>Basidiomycota</taxon>
        <taxon>Agaricomycotina</taxon>
        <taxon>Tremellomycetes</taxon>
        <taxon>Cystofilobasidiales</taxon>
        <taxon>Mrakiaceae</taxon>
        <taxon>Phaffia</taxon>
    </lineage>
</organism>
<dbReference type="InterPro" id="IPR003439">
    <property type="entry name" value="ABC_transporter-like_ATP-bd"/>
</dbReference>
<dbReference type="InterPro" id="IPR050835">
    <property type="entry name" value="ABC_transporter_sub-D"/>
</dbReference>
<comment type="similarity">
    <text evidence="1">Belongs to the ABC transporter superfamily. ABCD family. Peroxisomal fatty acyl CoA transporter (TC 3.A.1.203) subfamily.</text>
</comment>
<dbReference type="GO" id="GO:0015910">
    <property type="term" value="P:long-chain fatty acid import into peroxisome"/>
    <property type="evidence" value="ECO:0007669"/>
    <property type="project" value="TreeGrafter"/>
</dbReference>
<evidence type="ECO:0000256" key="6">
    <source>
        <dbReference type="ARBA" id="ARBA00022989"/>
    </source>
</evidence>
<dbReference type="PROSITE" id="PS50893">
    <property type="entry name" value="ABC_TRANSPORTER_2"/>
    <property type="match status" value="1"/>
</dbReference>
<evidence type="ECO:0000313" key="9">
    <source>
        <dbReference type="EMBL" id="CED84542.1"/>
    </source>
</evidence>
<dbReference type="CDD" id="cd03223">
    <property type="entry name" value="ABCD_peroxisomal_ALDP"/>
    <property type="match status" value="1"/>
</dbReference>
<dbReference type="InterPro" id="IPR011527">
    <property type="entry name" value="ABC1_TM_dom"/>
</dbReference>
<dbReference type="SUPFAM" id="SSF52540">
    <property type="entry name" value="P-loop containing nucleoside triphosphate hydrolases"/>
    <property type="match status" value="1"/>
</dbReference>